<dbReference type="InterPro" id="IPR036647">
    <property type="entry name" value="GTF2I-like_rpt_sf"/>
</dbReference>
<feature type="compositionally biased region" description="Pro residues" evidence="12">
    <location>
        <begin position="1732"/>
        <end position="1743"/>
    </location>
</feature>
<keyword evidence="3" id="KW-0964">Secreted</keyword>
<feature type="region of interest" description="Disordered" evidence="12">
    <location>
        <begin position="1879"/>
        <end position="1905"/>
    </location>
</feature>
<proteinExistence type="predicted"/>
<evidence type="ECO:0000259" key="13">
    <source>
        <dbReference type="PROSITE" id="PS50234"/>
    </source>
</evidence>
<dbReference type="PROSITE" id="PS50234">
    <property type="entry name" value="VWFA"/>
    <property type="match status" value="2"/>
</dbReference>
<evidence type="ECO:0000256" key="12">
    <source>
        <dbReference type="SAM" id="MobiDB-lite"/>
    </source>
</evidence>
<feature type="compositionally biased region" description="Polar residues" evidence="12">
    <location>
        <begin position="1889"/>
        <end position="1905"/>
    </location>
</feature>
<dbReference type="Gene3D" id="6.10.280.220">
    <property type="match status" value="1"/>
</dbReference>
<evidence type="ECO:0000256" key="2">
    <source>
        <dbReference type="ARBA" id="ARBA00004613"/>
    </source>
</evidence>
<evidence type="ECO:0000256" key="11">
    <source>
        <dbReference type="SAM" id="Coils"/>
    </source>
</evidence>
<dbReference type="OrthoDB" id="6132182at2759"/>
<dbReference type="EMBL" id="PZQS01000011">
    <property type="protein sequence ID" value="PVD22251.1"/>
    <property type="molecule type" value="Genomic_DNA"/>
</dbReference>
<dbReference type="GO" id="GO:0008061">
    <property type="term" value="F:chitin binding"/>
    <property type="evidence" value="ECO:0007669"/>
    <property type="project" value="InterPro"/>
</dbReference>
<comment type="caution">
    <text evidence="14">The sequence shown here is derived from an EMBL/GenBank/DDBJ whole genome shotgun (WGS) entry which is preliminary data.</text>
</comment>
<dbReference type="CDD" id="cd01450">
    <property type="entry name" value="vWFA_subfamily_ECM"/>
    <property type="match status" value="2"/>
</dbReference>
<dbReference type="SMART" id="SM00494">
    <property type="entry name" value="ChtBD2"/>
    <property type="match status" value="2"/>
</dbReference>
<dbReference type="Gene3D" id="3.40.50.410">
    <property type="entry name" value="von Willebrand factor, type A domain"/>
    <property type="match status" value="2"/>
</dbReference>
<dbReference type="SMART" id="SM00327">
    <property type="entry name" value="VWA"/>
    <property type="match status" value="2"/>
</dbReference>
<dbReference type="GO" id="GO:0003677">
    <property type="term" value="F:DNA binding"/>
    <property type="evidence" value="ECO:0007669"/>
    <property type="project" value="UniProtKB-KW"/>
</dbReference>
<feature type="domain" description="VWFA" evidence="13">
    <location>
        <begin position="485"/>
        <end position="659"/>
    </location>
</feature>
<dbReference type="InterPro" id="IPR036465">
    <property type="entry name" value="vWFA_dom_sf"/>
</dbReference>
<dbReference type="InterPro" id="IPR029058">
    <property type="entry name" value="AB_hydrolase_fold"/>
</dbReference>
<feature type="domain" description="VWFA" evidence="13">
    <location>
        <begin position="1258"/>
        <end position="1433"/>
    </location>
</feature>
<evidence type="ECO:0000256" key="5">
    <source>
        <dbReference type="ARBA" id="ARBA00022737"/>
    </source>
</evidence>
<dbReference type="Gene3D" id="2.170.140.10">
    <property type="entry name" value="Chitin binding domain"/>
    <property type="match status" value="1"/>
</dbReference>
<evidence type="ECO:0000256" key="9">
    <source>
        <dbReference type="ARBA" id="ARBA00023180"/>
    </source>
</evidence>
<keyword evidence="7" id="KW-0238">DNA-binding</keyword>
<feature type="coiled-coil region" evidence="11">
    <location>
        <begin position="1940"/>
        <end position="1988"/>
    </location>
</feature>
<dbReference type="GO" id="GO:0005634">
    <property type="term" value="C:nucleus"/>
    <property type="evidence" value="ECO:0007669"/>
    <property type="project" value="UniProtKB-SubCell"/>
</dbReference>
<organism evidence="14 15">
    <name type="scientific">Pomacea canaliculata</name>
    <name type="common">Golden apple snail</name>
    <dbReference type="NCBI Taxonomy" id="400727"/>
    <lineage>
        <taxon>Eukaryota</taxon>
        <taxon>Metazoa</taxon>
        <taxon>Spiralia</taxon>
        <taxon>Lophotrochozoa</taxon>
        <taxon>Mollusca</taxon>
        <taxon>Gastropoda</taxon>
        <taxon>Caenogastropoda</taxon>
        <taxon>Architaenioglossa</taxon>
        <taxon>Ampullarioidea</taxon>
        <taxon>Ampullariidae</taxon>
        <taxon>Pomacea</taxon>
    </lineage>
</organism>
<keyword evidence="5" id="KW-0677">Repeat</keyword>
<keyword evidence="9" id="KW-0325">Glycoprotein</keyword>
<accession>A0A2T7NM65</accession>
<reference evidence="14 15" key="1">
    <citation type="submission" date="2018-04" db="EMBL/GenBank/DDBJ databases">
        <title>The genome of golden apple snail Pomacea canaliculata provides insight into stress tolerance and invasive adaptation.</title>
        <authorList>
            <person name="Liu C."/>
            <person name="Liu B."/>
            <person name="Ren Y."/>
            <person name="Zhang Y."/>
            <person name="Wang H."/>
            <person name="Li S."/>
            <person name="Jiang F."/>
            <person name="Yin L."/>
            <person name="Zhang G."/>
            <person name="Qian W."/>
            <person name="Fan W."/>
        </authorList>
    </citation>
    <scope>NUCLEOTIDE SEQUENCE [LARGE SCALE GENOMIC DNA]</scope>
    <source>
        <strain evidence="14">SZHN2017</strain>
        <tissue evidence="14">Muscle</tissue>
    </source>
</reference>
<keyword evidence="4" id="KW-0732">Signal</keyword>
<dbReference type="SUPFAM" id="SSF57625">
    <property type="entry name" value="Invertebrate chitin-binding proteins"/>
    <property type="match status" value="3"/>
</dbReference>
<dbReference type="Pfam" id="PF00092">
    <property type="entry name" value="VWA"/>
    <property type="match status" value="2"/>
</dbReference>
<evidence type="ECO:0000256" key="3">
    <source>
        <dbReference type="ARBA" id="ARBA00022525"/>
    </source>
</evidence>
<keyword evidence="6" id="KW-0805">Transcription regulation</keyword>
<evidence type="ECO:0000256" key="10">
    <source>
        <dbReference type="ARBA" id="ARBA00023242"/>
    </source>
</evidence>
<dbReference type="PANTHER" id="PTHR24020:SF20">
    <property type="entry name" value="PH DOMAIN-CONTAINING PROTEIN"/>
    <property type="match status" value="1"/>
</dbReference>
<dbReference type="PRINTS" id="PR00453">
    <property type="entry name" value="VWFADOMAIN"/>
</dbReference>
<evidence type="ECO:0000313" key="14">
    <source>
        <dbReference type="EMBL" id="PVD22251.1"/>
    </source>
</evidence>
<gene>
    <name evidence="14" type="ORF">C0Q70_18059</name>
</gene>
<evidence type="ECO:0000256" key="4">
    <source>
        <dbReference type="ARBA" id="ARBA00022729"/>
    </source>
</evidence>
<dbReference type="InterPro" id="IPR002557">
    <property type="entry name" value="Chitin-bd_dom"/>
</dbReference>
<protein>
    <recommendedName>
        <fullName evidence="13">VWFA domain-containing protein</fullName>
    </recommendedName>
</protein>
<dbReference type="Gene3D" id="3.90.1460.10">
    <property type="entry name" value="GTF2I-like"/>
    <property type="match status" value="1"/>
</dbReference>
<dbReference type="Proteomes" id="UP000245119">
    <property type="component" value="Linkage Group LG11"/>
</dbReference>
<dbReference type="Gene3D" id="3.40.50.1820">
    <property type="entry name" value="alpha/beta hydrolase"/>
    <property type="match status" value="1"/>
</dbReference>
<dbReference type="PANTHER" id="PTHR24020">
    <property type="entry name" value="COLLAGEN ALPHA"/>
    <property type="match status" value="1"/>
</dbReference>
<dbReference type="FunFam" id="3.40.50.410:FF:000004">
    <property type="entry name" value="collagen alpha-6(VI) chain"/>
    <property type="match status" value="1"/>
</dbReference>
<dbReference type="InterPro" id="IPR002035">
    <property type="entry name" value="VWF_A"/>
</dbReference>
<dbReference type="Pfam" id="PF02089">
    <property type="entry name" value="Palm_thioest"/>
    <property type="match status" value="1"/>
</dbReference>
<keyword evidence="10" id="KW-0539">Nucleus</keyword>
<dbReference type="InterPro" id="IPR036508">
    <property type="entry name" value="Chitin-bd_dom_sf"/>
</dbReference>
<dbReference type="GO" id="GO:0005576">
    <property type="term" value="C:extracellular region"/>
    <property type="evidence" value="ECO:0007669"/>
    <property type="project" value="UniProtKB-SubCell"/>
</dbReference>
<sequence length="1999" mass="221907">MEEKPLRPASQLLQSVLILGGAAFFLCNAQAHDFQRPKRLVLIHGILNGPKEFNHLLDFIKQDFPLMNATALDGFNYANSVFPLWEQVDYFSKMLESIMNQTSDSIILLCFSQGGLICRGVLSVLPHNVETFIALSCPLAGQYGDTNYLKYFFPQLLKHDLYKFFYTYKGQTWSFGNYWNDPHHHERYMNYSDYLAVLNNETANPKSGDFKENFLRLKRLVLIGGPDDGVITPWQSSHFGFYDQNEAVLDMTQQTRKHLYMLVNFSSAMLNRKKITVGAQKGEVASEKKSEKTDNMCRLHLGVAIVVTWAALTMAQVEDLTKQEGGKGPAVVEAVVRLIRQSCVFPNDHLLLRRFAFVETDDGLDPNTYRAGFNGGIWAVSETDFRNTQNDPRLSRFYEDITQRFGIDWNRLTWDQLRKPIYSGLATALYIAQKFNGQAIPVSKEEQAAWYQSNIHPQNLIAAYNYTKQSDRLESGTICGSSNIDLAFVVDTSSSLSPENFESAKTFASNVVDTFNIAPDSVQIAFMTFSSDVQLQFDFNDFSSKEAVKNAISRVQMKLGNTATDKALDFAASQLFTAADGVRPNSAKVAVLLTDGKADRHSSAVASAQRLKDLGVTIFVIGVGDVDRNELESLASNPVCTHVQQLTDYQDLDLILSDIRQMSCEAPVVVQEGHPQQFPCGTSSNFMISFSGPATVTVQPTQGFVNIYGSFFNPHPSPVSKQFATIANASQAAIIYVNQMSTLQPLYINVDTTGNDPAICHRGSSFTLTIQRGSKLQFGSVLTCVKNGMIGECSVLDILTSQYNVSQPSNLGIPNPCTPGHPGYFAYADSTSRVVSYNYFIYCSAEGILYLVECPYNSWYNNAFRQCVPGIPPTVTTISPIISHVTPPAFTLPPVTPGTYYNPCTAEQISRGNFFFPYPGDDSKYIQCTEWPNFAVVKDCAPYHKWEQRVLNCIYNMTVVDPTHDQYLTSPSPLDFNCTYGLQTGDLFYHPYPNDHTKYIQCDQFGNAFVKSCQSGRIWNQYLLTCIPSGVFSGSGVPQRHTIVVTTTTTTTITTTIGMISLTKSEKTDNMCRLHLSVAIVVTWAALTMAQGEDLTKQEGGKGPAVVEAVVRLIRQSCVFPNDHLLLRRLAFVETNDGLNPDTYRAGLNGGIWAVSETDFRSTQNDWNLSTFYADITERFGIDWNSLTFDQLRKPIYSGLATALYIAKTFRGKDIPISKEKQGAWYQKSIHPQNSNADYNYTKLSGRLDTKCRSNNIDLAFLVDSSSSLSVEDFKSAKTFASNVLDTFNIAPDSVQIAFTTFSSDVQLQFNFNNYSSKEAVKNAISRVEKEAGETATDKALDFAASELFTAAGGVRPNSAKVAVLLTDGNADRQSNAVASAQKLKDLGVTIFVIGVGDEVDRSKLESLASNPVCTHVEHLANYTVLNLILSEIRQMSCEAPVVIHEKDLPQKFPCGTSINFMISFSGPATVTVQPTQGFVNIYGSFFNSQQSSISRASASQEAIIYVNQTLYINVDASGNDPAICHANNTYTLTIQAPPTSTFAPETNATCKYGLKDGDLFYHPYPKDPAKFIQCDEFGQAFLQNCPKGLAEQLPNRGHNISFHRSSSALQLLTKRQEGMEDNMSRLRLVLVLLVTWAVFAVAQTSEYVTHPTPLAFNCTVGLKDGDLFFHAHPNDSTKYIQCDQYGNAFIKSCPRGKIIGQKRTTALSHFTKTGTRIPGERGQAASVQQNPTPPPTRIPRPPKGAKEEERANLRREVQNLFNELYGQATGSMGNFPYKKHKICPEVAVTGLPEGVPFKEPFSYGLPALKAIIAEKHKIQMHLIQARRRGTRRGYNSCYQCGDIETNPGPPKQTKAASKSFASPQVSPWLRSNTSVVEENVARPPPEKMNSNTNGSEPTAASKQEPTLMDVISFLKELKSEMNTKIDNMNVNVNSVSAGITSLEDKVKDLVIEIKVLKEENEELRGENMELNRKLEEVEHKVDDLEGRSRRNNIIYGTK</sequence>
<evidence type="ECO:0000256" key="8">
    <source>
        <dbReference type="ARBA" id="ARBA00023163"/>
    </source>
</evidence>
<evidence type="ECO:0000313" key="15">
    <source>
        <dbReference type="Proteomes" id="UP000245119"/>
    </source>
</evidence>
<keyword evidence="15" id="KW-1185">Reference proteome</keyword>
<dbReference type="PROSITE" id="PS51139">
    <property type="entry name" value="GTF2I"/>
    <property type="match status" value="1"/>
</dbReference>
<name>A0A2T7NM65_POMCA</name>
<dbReference type="InterPro" id="IPR050525">
    <property type="entry name" value="ECM_Assembly_Org"/>
</dbReference>
<keyword evidence="8" id="KW-0804">Transcription</keyword>
<dbReference type="Pfam" id="PF02946">
    <property type="entry name" value="GTF2I"/>
    <property type="match status" value="1"/>
</dbReference>
<keyword evidence="11" id="KW-0175">Coiled coil</keyword>
<evidence type="ECO:0000256" key="1">
    <source>
        <dbReference type="ARBA" id="ARBA00004123"/>
    </source>
</evidence>
<dbReference type="SUPFAM" id="SSF53474">
    <property type="entry name" value="alpha/beta-Hydrolases"/>
    <property type="match status" value="1"/>
</dbReference>
<evidence type="ECO:0000256" key="6">
    <source>
        <dbReference type="ARBA" id="ARBA00023015"/>
    </source>
</evidence>
<dbReference type="SUPFAM" id="SSF53300">
    <property type="entry name" value="vWA-like"/>
    <property type="match status" value="2"/>
</dbReference>
<dbReference type="InterPro" id="IPR004212">
    <property type="entry name" value="GTF2I"/>
</dbReference>
<dbReference type="SUPFAM" id="SSF117773">
    <property type="entry name" value="GTF2I-like repeat"/>
    <property type="match status" value="1"/>
</dbReference>
<comment type="subcellular location">
    <subcellularLocation>
        <location evidence="1">Nucleus</location>
    </subcellularLocation>
    <subcellularLocation>
        <location evidence="2">Secreted</location>
    </subcellularLocation>
</comment>
<evidence type="ECO:0000256" key="7">
    <source>
        <dbReference type="ARBA" id="ARBA00023125"/>
    </source>
</evidence>
<feature type="region of interest" description="Disordered" evidence="12">
    <location>
        <begin position="1714"/>
        <end position="1751"/>
    </location>
</feature>